<dbReference type="InterPro" id="IPR023296">
    <property type="entry name" value="Glyco_hydro_beta-prop_sf"/>
</dbReference>
<dbReference type="AlphaFoldDB" id="A0A849SRS5"/>
<evidence type="ECO:0000313" key="6">
    <source>
        <dbReference type="Proteomes" id="UP000580839"/>
    </source>
</evidence>
<protein>
    <recommendedName>
        <fullName evidence="4">Glycosyl hydrolase family 32 N-terminal domain-containing protein</fullName>
    </recommendedName>
</protein>
<gene>
    <name evidence="5" type="ORF">HOP12_14465</name>
</gene>
<name>A0A849SRS5_UNCEI</name>
<evidence type="ECO:0000256" key="2">
    <source>
        <dbReference type="ARBA" id="ARBA00022801"/>
    </source>
</evidence>
<evidence type="ECO:0000313" key="5">
    <source>
        <dbReference type="EMBL" id="NOT35344.1"/>
    </source>
</evidence>
<dbReference type="Gene3D" id="2.115.10.20">
    <property type="entry name" value="Glycosyl hydrolase domain, family 43"/>
    <property type="match status" value="1"/>
</dbReference>
<dbReference type="GO" id="GO:0016798">
    <property type="term" value="F:hydrolase activity, acting on glycosyl bonds"/>
    <property type="evidence" value="ECO:0007669"/>
    <property type="project" value="UniProtKB-KW"/>
</dbReference>
<reference evidence="5 6" key="1">
    <citation type="submission" date="2020-04" db="EMBL/GenBank/DDBJ databases">
        <title>Metagenomic profiling of ammonia- and methane-oxidizing microorganisms in a Dutch drinking water treatment plant.</title>
        <authorList>
            <person name="Poghosyan L."/>
            <person name="Leucker S."/>
        </authorList>
    </citation>
    <scope>NUCLEOTIDE SEQUENCE [LARGE SCALE GENOMIC DNA]</scope>
    <source>
        <strain evidence="5">S-RSF-IL-03</strain>
    </source>
</reference>
<organism evidence="5 6">
    <name type="scientific">Eiseniibacteriota bacterium</name>
    <dbReference type="NCBI Taxonomy" id="2212470"/>
    <lineage>
        <taxon>Bacteria</taxon>
        <taxon>Candidatus Eiseniibacteriota</taxon>
    </lineage>
</organism>
<feature type="domain" description="Glycosyl hydrolase family 32 N-terminal" evidence="4">
    <location>
        <begin position="244"/>
        <end position="392"/>
    </location>
</feature>
<dbReference type="InterPro" id="IPR013148">
    <property type="entry name" value="Glyco_hydro_32_N"/>
</dbReference>
<sequence>MAAPSLPSGWRLLWAAEDCSLHFVATLPSGTPCDSLVAEVAELTPPGALTDVAENLLTAHFCTGASPPRSARLVLDLVGAGSGRLKVVALDPADPDSEAVMQSAEIRFNGGTSLPLPAVVLHVAHSHGSPLLRVRASGYGLTATSQVVAHPTDASPPIFLAITSQSETNLEAEATLPSALPASSLQIASSSGTFSSSPLAGDVVLNSAPLGAEWAYYIDPDPNVYPKDFAFIYNTVPTAQPNVWRSLYHLIYIRHETNVPPSQTDIHLSHAWSPDLSPGSWKTQSIAFSPSGGTGWDSHRVWAPSIVELNGTIYMYYTGLDAAENQSIGYVTTSIIDTTNTVWSPQRTQVFTTDDADWAVDAPTPRQFRDPFVMQDPAGSGQLFMWMVGNNRHDPSRRSVVGVARTNPGSPGPFFDRGYYRATDHLHSGGVQIAESPHIFPDADHATPSQWAQARWRLTYTDGPAAPDRSIIFSTRLLNTVALDDTTLGEGTTENPYRWSWPPTRLYPYLHPDLQPDQTMWGWVATEYLRAGKVDFMAAYDGVGIPITRMFWSGPEFLLGYPSVAGIADSHRATHERTRLTVAGMVPARQRVSLRVELPSSMPATLSVFDALGRRVADLANGTMESGMTLHAWDGADANRNAVRSGVYFARLSTPFGARVVRIPLLR</sequence>
<dbReference type="SUPFAM" id="SSF75005">
    <property type="entry name" value="Arabinanase/levansucrase/invertase"/>
    <property type="match status" value="1"/>
</dbReference>
<keyword evidence="3" id="KW-0326">Glycosidase</keyword>
<accession>A0A849SRS5</accession>
<dbReference type="Pfam" id="PF00251">
    <property type="entry name" value="Glyco_hydro_32N"/>
    <property type="match status" value="1"/>
</dbReference>
<dbReference type="EMBL" id="JABFRW010000189">
    <property type="protein sequence ID" value="NOT35344.1"/>
    <property type="molecule type" value="Genomic_DNA"/>
</dbReference>
<evidence type="ECO:0000256" key="1">
    <source>
        <dbReference type="ARBA" id="ARBA00009902"/>
    </source>
</evidence>
<evidence type="ECO:0000259" key="4">
    <source>
        <dbReference type="Pfam" id="PF00251"/>
    </source>
</evidence>
<keyword evidence="2" id="KW-0378">Hydrolase</keyword>
<evidence type="ECO:0000256" key="3">
    <source>
        <dbReference type="ARBA" id="ARBA00023295"/>
    </source>
</evidence>
<comment type="similarity">
    <text evidence="1">Belongs to the glycosyl hydrolase 32 family.</text>
</comment>
<dbReference type="Proteomes" id="UP000580839">
    <property type="component" value="Unassembled WGS sequence"/>
</dbReference>
<dbReference type="Gene3D" id="2.60.40.4070">
    <property type="match status" value="1"/>
</dbReference>
<comment type="caution">
    <text evidence="5">The sequence shown here is derived from an EMBL/GenBank/DDBJ whole genome shotgun (WGS) entry which is preliminary data.</text>
</comment>
<proteinExistence type="inferred from homology"/>